<dbReference type="OMA" id="RMDPARE"/>
<proteinExistence type="predicted"/>
<dbReference type="Gramene" id="ABO98708">
    <property type="protein sequence ID" value="ABO98708"/>
    <property type="gene ID" value="OSTLU_26372"/>
</dbReference>
<dbReference type="HOGENOM" id="CLU_750970_0_0_1"/>
<evidence type="ECO:0000313" key="2">
    <source>
        <dbReference type="EMBL" id="ABO98708.1"/>
    </source>
</evidence>
<feature type="compositionally biased region" description="Polar residues" evidence="1">
    <location>
        <begin position="320"/>
        <end position="335"/>
    </location>
</feature>
<feature type="compositionally biased region" description="Low complexity" evidence="1">
    <location>
        <begin position="217"/>
        <end position="232"/>
    </location>
</feature>
<feature type="region of interest" description="Disordered" evidence="1">
    <location>
        <begin position="96"/>
        <end position="129"/>
    </location>
</feature>
<dbReference type="EMBL" id="CP000591">
    <property type="protein sequence ID" value="ABO98708.1"/>
    <property type="molecule type" value="Genomic_DNA"/>
</dbReference>
<keyword evidence="3" id="KW-1185">Reference proteome</keyword>
<dbReference type="Proteomes" id="UP000001568">
    <property type="component" value="Chromosome 11"/>
</dbReference>
<dbReference type="GeneID" id="5004287"/>
<feature type="compositionally biased region" description="Basic and acidic residues" evidence="1">
    <location>
        <begin position="190"/>
        <end position="204"/>
    </location>
</feature>
<feature type="compositionally biased region" description="Acidic residues" evidence="1">
    <location>
        <begin position="178"/>
        <end position="189"/>
    </location>
</feature>
<name>A4S4D4_OSTLU</name>
<dbReference type="KEGG" id="olu:OSTLU_26372"/>
<organism evidence="2 3">
    <name type="scientific">Ostreococcus lucimarinus (strain CCE9901)</name>
    <dbReference type="NCBI Taxonomy" id="436017"/>
    <lineage>
        <taxon>Eukaryota</taxon>
        <taxon>Viridiplantae</taxon>
        <taxon>Chlorophyta</taxon>
        <taxon>Mamiellophyceae</taxon>
        <taxon>Mamiellales</taxon>
        <taxon>Bathycoccaceae</taxon>
        <taxon>Ostreococcus</taxon>
    </lineage>
</organism>
<reference evidence="2 3" key="1">
    <citation type="journal article" date="2007" name="Proc. Natl. Acad. Sci. U.S.A.">
        <title>The tiny eukaryote Ostreococcus provides genomic insights into the paradox of plankton speciation.</title>
        <authorList>
            <person name="Palenik B."/>
            <person name="Grimwood J."/>
            <person name="Aerts A."/>
            <person name="Rouze P."/>
            <person name="Salamov A."/>
            <person name="Putnam N."/>
            <person name="Dupont C."/>
            <person name="Jorgensen R."/>
            <person name="Derelle E."/>
            <person name="Rombauts S."/>
            <person name="Zhou K."/>
            <person name="Otillar R."/>
            <person name="Merchant S.S."/>
            <person name="Podell S."/>
            <person name="Gaasterland T."/>
            <person name="Napoli C."/>
            <person name="Gendler K."/>
            <person name="Manuell A."/>
            <person name="Tai V."/>
            <person name="Vallon O."/>
            <person name="Piganeau G."/>
            <person name="Jancek S."/>
            <person name="Heijde M."/>
            <person name="Jabbari K."/>
            <person name="Bowler C."/>
            <person name="Lohr M."/>
            <person name="Robbens S."/>
            <person name="Werner G."/>
            <person name="Dubchak I."/>
            <person name="Pazour G.J."/>
            <person name="Ren Q."/>
            <person name="Paulsen I."/>
            <person name="Delwiche C."/>
            <person name="Schmutz J."/>
            <person name="Rokhsar D."/>
            <person name="Van de Peer Y."/>
            <person name="Moreau H."/>
            <person name="Grigoriev I.V."/>
        </authorList>
    </citation>
    <scope>NUCLEOTIDE SEQUENCE [LARGE SCALE GENOMIC DNA]</scope>
    <source>
        <strain evidence="2 3">CCE9901</strain>
    </source>
</reference>
<evidence type="ECO:0000313" key="3">
    <source>
        <dbReference type="Proteomes" id="UP000001568"/>
    </source>
</evidence>
<feature type="compositionally biased region" description="Low complexity" evidence="1">
    <location>
        <begin position="105"/>
        <end position="116"/>
    </location>
</feature>
<feature type="region of interest" description="Disordered" evidence="1">
    <location>
        <begin position="166"/>
        <end position="293"/>
    </location>
</feature>
<evidence type="ECO:0000256" key="1">
    <source>
        <dbReference type="SAM" id="MobiDB-lite"/>
    </source>
</evidence>
<feature type="compositionally biased region" description="Basic and acidic residues" evidence="1">
    <location>
        <begin position="356"/>
        <end position="369"/>
    </location>
</feature>
<protein>
    <submittedName>
        <fullName evidence="2">Uncharacterized protein</fullName>
    </submittedName>
</protein>
<sequence length="369" mass="38729">MARERTTDASTPARAADASRLLALFDLSNVSPICVSRASWLRAASSATGKVVPPVEDETFPFDASPTAAVFAPTRGRRAKDDDARVARAPVKAAAVVKSQDAGRARTTVPTVTATRANDDDDDDGGAIDGVIYEEDRNALFEAQLRRAMAAEAAGVDVGRMLAAKGGLANSPPKASGGDDDAEANSEGDGEAKVEDDLSARDDVAMDVDAPVEFVNSPVNSPAVEASPPASAAEDDAFERMLSAALKETRGASTPIEKQPLDRAVPKREFKPKLEVKSPEKYEPAAKPTPSTSALDFEAKLEAAMRAAEAGGDLTAILSGPSSKTANSPVGTTSAEARVNYRELGFTKAERRHHSLHVETEEAASERKT</sequence>
<dbReference type="AlphaFoldDB" id="A4S4D4"/>
<feature type="compositionally biased region" description="Basic and acidic residues" evidence="1">
    <location>
        <begin position="259"/>
        <end position="284"/>
    </location>
</feature>
<accession>A4S4D4</accession>
<feature type="region of interest" description="Disordered" evidence="1">
    <location>
        <begin position="317"/>
        <end position="369"/>
    </location>
</feature>
<gene>
    <name evidence="2" type="ORF">OSTLU_26372</name>
</gene>
<dbReference type="OrthoDB" id="10622831at2759"/>
<dbReference type="RefSeq" id="XP_001420415.1">
    <property type="nucleotide sequence ID" value="XM_001420378.1"/>
</dbReference>